<dbReference type="Gene3D" id="2.60.40.1880">
    <property type="entry name" value="Invasion associated locus B (IalB) protein"/>
    <property type="match status" value="1"/>
</dbReference>
<dbReference type="EMBL" id="JAUKWQ010000013">
    <property type="protein sequence ID" value="MDO1585245.1"/>
    <property type="molecule type" value="Genomic_DNA"/>
</dbReference>
<evidence type="ECO:0000313" key="3">
    <source>
        <dbReference type="Proteomes" id="UP001169006"/>
    </source>
</evidence>
<organism evidence="2 3">
    <name type="scientific">Rhizobium oryzicola</name>
    <dbReference type="NCBI Taxonomy" id="1232668"/>
    <lineage>
        <taxon>Bacteria</taxon>
        <taxon>Pseudomonadati</taxon>
        <taxon>Pseudomonadota</taxon>
        <taxon>Alphaproteobacteria</taxon>
        <taxon>Hyphomicrobiales</taxon>
        <taxon>Rhizobiaceae</taxon>
        <taxon>Rhizobium/Agrobacterium group</taxon>
        <taxon>Rhizobium</taxon>
    </lineage>
</organism>
<dbReference type="Pfam" id="PF06776">
    <property type="entry name" value="IalB"/>
    <property type="match status" value="1"/>
</dbReference>
<feature type="chain" id="PRO_5045684308" evidence="1">
    <location>
        <begin position="27"/>
        <end position="176"/>
    </location>
</feature>
<protein>
    <submittedName>
        <fullName evidence="2">Invasion associated locus B family protein</fullName>
    </submittedName>
</protein>
<evidence type="ECO:0000313" key="2">
    <source>
        <dbReference type="EMBL" id="MDO1585245.1"/>
    </source>
</evidence>
<keyword evidence="1" id="KW-0732">Signal</keyword>
<sequence length="176" mass="18033">MGKPKLPAAIAIAFICLGLNHPAAGASLPGGASTLLETYDDWAVACRAQSSVVGCVLRQVQSNEQTGEQMLAAELRNLPEGRMDGALLLPFGLALAKGVSLKVDDTPALPVVSFSTCMPGGCVAPVKFDAPTVTKLKSGSALNVSATLLASGEVIPMKLSMKGLSKAIARAAELMK</sequence>
<accession>A0ABT8T425</accession>
<feature type="signal peptide" evidence="1">
    <location>
        <begin position="1"/>
        <end position="26"/>
    </location>
</feature>
<dbReference type="InterPro" id="IPR038696">
    <property type="entry name" value="IalB_sf"/>
</dbReference>
<evidence type="ECO:0000256" key="1">
    <source>
        <dbReference type="SAM" id="SignalP"/>
    </source>
</evidence>
<dbReference type="RefSeq" id="WP_302079528.1">
    <property type="nucleotide sequence ID" value="NZ_JAUKWQ010000013.1"/>
</dbReference>
<comment type="caution">
    <text evidence="2">The sequence shown here is derived from an EMBL/GenBank/DDBJ whole genome shotgun (WGS) entry which is preliminary data.</text>
</comment>
<reference evidence="2" key="2">
    <citation type="submission" date="2023-07" db="EMBL/GenBank/DDBJ databases">
        <authorList>
            <person name="Sun H."/>
        </authorList>
    </citation>
    <scope>NUCLEOTIDE SEQUENCE</scope>
    <source>
        <strain evidence="2">05753</strain>
    </source>
</reference>
<proteinExistence type="predicted"/>
<keyword evidence="3" id="KW-1185">Reference proteome</keyword>
<name>A0ABT8T425_9HYPH</name>
<reference evidence="2" key="1">
    <citation type="journal article" date="2015" name="Int. J. Syst. Evol. Microbiol.">
        <title>Rhizobium oryzicola sp. nov., potential plant-growth-promoting endophytic bacteria isolated from rice roots.</title>
        <authorList>
            <person name="Zhang X.X."/>
            <person name="Gao J.S."/>
            <person name="Cao Y.H."/>
            <person name="Sheirdil R.A."/>
            <person name="Wang X.C."/>
            <person name="Zhang L."/>
        </authorList>
    </citation>
    <scope>NUCLEOTIDE SEQUENCE</scope>
    <source>
        <strain evidence="2">05753</strain>
    </source>
</reference>
<gene>
    <name evidence="2" type="ORF">Q2T52_24400</name>
</gene>
<dbReference type="Proteomes" id="UP001169006">
    <property type="component" value="Unassembled WGS sequence"/>
</dbReference>
<dbReference type="InterPro" id="IPR010642">
    <property type="entry name" value="Invasion_prot_B"/>
</dbReference>